<accession>A0ACB6Z4P6</accession>
<gene>
    <name evidence="1" type="ORF">BDM02DRAFT_935257</name>
</gene>
<keyword evidence="2" id="KW-1185">Reference proteome</keyword>
<proteinExistence type="predicted"/>
<reference evidence="1" key="2">
    <citation type="journal article" date="2020" name="Nat. Commun.">
        <title>Large-scale genome sequencing of mycorrhizal fungi provides insights into the early evolution of symbiotic traits.</title>
        <authorList>
            <person name="Miyauchi S."/>
            <person name="Kiss E."/>
            <person name="Kuo A."/>
            <person name="Drula E."/>
            <person name="Kohler A."/>
            <person name="Sanchez-Garcia M."/>
            <person name="Morin E."/>
            <person name="Andreopoulos B."/>
            <person name="Barry K.W."/>
            <person name="Bonito G."/>
            <person name="Buee M."/>
            <person name="Carver A."/>
            <person name="Chen C."/>
            <person name="Cichocki N."/>
            <person name="Clum A."/>
            <person name="Culley D."/>
            <person name="Crous P.W."/>
            <person name="Fauchery L."/>
            <person name="Girlanda M."/>
            <person name="Hayes R.D."/>
            <person name="Keri Z."/>
            <person name="LaButti K."/>
            <person name="Lipzen A."/>
            <person name="Lombard V."/>
            <person name="Magnuson J."/>
            <person name="Maillard F."/>
            <person name="Murat C."/>
            <person name="Nolan M."/>
            <person name="Ohm R.A."/>
            <person name="Pangilinan J."/>
            <person name="Pereira M.F."/>
            <person name="Perotto S."/>
            <person name="Peter M."/>
            <person name="Pfister S."/>
            <person name="Riley R."/>
            <person name="Sitrit Y."/>
            <person name="Stielow J.B."/>
            <person name="Szollosi G."/>
            <person name="Zifcakova L."/>
            <person name="Stursova M."/>
            <person name="Spatafora J.W."/>
            <person name="Tedersoo L."/>
            <person name="Vaario L.M."/>
            <person name="Yamada A."/>
            <person name="Yan M."/>
            <person name="Wang P."/>
            <person name="Xu J."/>
            <person name="Bruns T."/>
            <person name="Baldrian P."/>
            <person name="Vilgalys R."/>
            <person name="Dunand C."/>
            <person name="Henrissat B."/>
            <person name="Grigoriev I.V."/>
            <person name="Hibbett D."/>
            <person name="Nagy L.G."/>
            <person name="Martin F.M."/>
        </authorList>
    </citation>
    <scope>NUCLEOTIDE SEQUENCE</scope>
    <source>
        <strain evidence="1">P2</strain>
    </source>
</reference>
<reference evidence="1" key="1">
    <citation type="submission" date="2019-10" db="EMBL/GenBank/DDBJ databases">
        <authorList>
            <consortium name="DOE Joint Genome Institute"/>
            <person name="Kuo A."/>
            <person name="Miyauchi S."/>
            <person name="Kiss E."/>
            <person name="Drula E."/>
            <person name="Kohler A."/>
            <person name="Sanchez-Garcia M."/>
            <person name="Andreopoulos B."/>
            <person name="Barry K.W."/>
            <person name="Bonito G."/>
            <person name="Buee M."/>
            <person name="Carver A."/>
            <person name="Chen C."/>
            <person name="Cichocki N."/>
            <person name="Clum A."/>
            <person name="Culley D."/>
            <person name="Crous P.W."/>
            <person name="Fauchery L."/>
            <person name="Girlanda M."/>
            <person name="Hayes R."/>
            <person name="Keri Z."/>
            <person name="Labutti K."/>
            <person name="Lipzen A."/>
            <person name="Lombard V."/>
            <person name="Magnuson J."/>
            <person name="Maillard F."/>
            <person name="Morin E."/>
            <person name="Murat C."/>
            <person name="Nolan M."/>
            <person name="Ohm R."/>
            <person name="Pangilinan J."/>
            <person name="Pereira M."/>
            <person name="Perotto S."/>
            <person name="Peter M."/>
            <person name="Riley R."/>
            <person name="Sitrit Y."/>
            <person name="Stielow B."/>
            <person name="Szollosi G."/>
            <person name="Zifcakova L."/>
            <person name="Stursova M."/>
            <person name="Spatafora J.W."/>
            <person name="Tedersoo L."/>
            <person name="Vaario L.-M."/>
            <person name="Yamada A."/>
            <person name="Yan M."/>
            <person name="Wang P."/>
            <person name="Xu J."/>
            <person name="Bruns T."/>
            <person name="Baldrian P."/>
            <person name="Vilgalys R."/>
            <person name="Henrissat B."/>
            <person name="Grigoriev I.V."/>
            <person name="Hibbett D."/>
            <person name="Nagy L.G."/>
            <person name="Martin F.M."/>
        </authorList>
    </citation>
    <scope>NUCLEOTIDE SEQUENCE</scope>
    <source>
        <strain evidence="1">P2</strain>
    </source>
</reference>
<name>A0ACB6Z4P6_THEGA</name>
<dbReference type="EMBL" id="MU118134">
    <property type="protein sequence ID" value="KAF9644519.1"/>
    <property type="molecule type" value="Genomic_DNA"/>
</dbReference>
<protein>
    <submittedName>
        <fullName evidence="1">Uncharacterized protein</fullName>
    </submittedName>
</protein>
<sequence length="997" mass="112102">MHFHQTQQQFDALQSTYTAIPHAYPSDSHSIHPSQKCVRGFWWCGSGGTRSEANYKRQERVTGTAPCQSWRVRSFFLFRATQMRAEWEHRRCCNPGSYTRLKHENNYLQMALFTRGVSYQNGRSSLLGFGFFCRTVLSHLLRISTMDTESHDGAFSSLNAAVEITNTANDRSGIAPAKAAFDSVSALQTMIRDSTIDERDYIELESCCANICEALERGMNGRSDELSKPVLGAIEQLTTTVAEIRKKIVKQGKRNVLSRPFHAKSDKKSIAIWKVDLNSILHVFNTELAINTHMMVADMHRNALPGQGDTDGQHHSTQTSIPSGELPPPPPRACFGREELIEKIVGLAQNLTPIALIGVGGIGKTSIALTILHDKRTKERFGNNRRFIRCDQFNASCPHFLSRLSTVIGAGVENPEDLAPLRPFLSSREMFIVLDNAESILDPQAADAQGIDAVVEELSQISNICLCITSRISTIPADCKSLEIPTLSMEAARDTFYRIYENGEQSDPINNILGQLDFHPLSITLLATVGHQNKWDTSRLAKEWERQRTGVLRAQRNKSLAAAIELSLTSPTFLELGSDARDLLGVIAFFPQGVNEDNLEWLFPTISDKGNILDKFCLLSLTYRSNSFVTMLAPLRDHLSPKGPRFSPLLHTTKDHYFRKLSVEVNPSQPGFEEARWIISEDINVEHLLDVVTSVDPNSDDVWLACGCFMRHLYWHRRRLVVLGPKVEGLPDNHPSKPKCLFELSRLFDSVGNGAEYKRLLIHTLKLWRERGEDFEVAETLRFLSDANRFLDLYKEGISQANEALEIYERDNNMSGQVQALQNLAFLLYTDNQFDAAETAGSRAIHLSSNTNNQFAICECHRVLGHICRSKGETEKAINHYETALGIASSSNWDYQLFWIHYALAQLFFDQGRSGNAHTHIERAKLHVVNDPYNLGRAMDMEAQVWYGEHRFEDAKSEALRAADVFERLGASGDLERCRALLRDINGKTKEPVTSGG</sequence>
<comment type="caution">
    <text evidence="1">The sequence shown here is derived from an EMBL/GenBank/DDBJ whole genome shotgun (WGS) entry which is preliminary data.</text>
</comment>
<evidence type="ECO:0000313" key="1">
    <source>
        <dbReference type="EMBL" id="KAF9644519.1"/>
    </source>
</evidence>
<organism evidence="1 2">
    <name type="scientific">Thelephora ganbajun</name>
    <name type="common">Ganba fungus</name>
    <dbReference type="NCBI Taxonomy" id="370292"/>
    <lineage>
        <taxon>Eukaryota</taxon>
        <taxon>Fungi</taxon>
        <taxon>Dikarya</taxon>
        <taxon>Basidiomycota</taxon>
        <taxon>Agaricomycotina</taxon>
        <taxon>Agaricomycetes</taxon>
        <taxon>Thelephorales</taxon>
        <taxon>Thelephoraceae</taxon>
        <taxon>Thelephora</taxon>
    </lineage>
</organism>
<dbReference type="Proteomes" id="UP000886501">
    <property type="component" value="Unassembled WGS sequence"/>
</dbReference>
<evidence type="ECO:0000313" key="2">
    <source>
        <dbReference type="Proteomes" id="UP000886501"/>
    </source>
</evidence>